<evidence type="ECO:0000259" key="16">
    <source>
        <dbReference type="Pfam" id="PF07715"/>
    </source>
</evidence>
<dbReference type="OrthoDB" id="9775095at2"/>
<keyword evidence="8" id="KW-0406">Ion transport</keyword>
<dbReference type="InterPro" id="IPR008969">
    <property type="entry name" value="CarboxyPept-like_regulatory"/>
</dbReference>
<dbReference type="InterPro" id="IPR012910">
    <property type="entry name" value="Plug_dom"/>
</dbReference>
<evidence type="ECO:0000256" key="10">
    <source>
        <dbReference type="ARBA" id="ARBA00023136"/>
    </source>
</evidence>
<dbReference type="Pfam" id="PF00593">
    <property type="entry name" value="TonB_dep_Rec_b-barrel"/>
    <property type="match status" value="1"/>
</dbReference>
<name>A0A2T0RTN1_9BACT</name>
<feature type="domain" description="TonB-dependent receptor-like beta-barrel" evidence="15">
    <location>
        <begin position="313"/>
        <end position="744"/>
    </location>
</feature>
<evidence type="ECO:0000256" key="1">
    <source>
        <dbReference type="ARBA" id="ARBA00004571"/>
    </source>
</evidence>
<reference evidence="17 18" key="1">
    <citation type="submission" date="2018-03" db="EMBL/GenBank/DDBJ databases">
        <title>Genomic Encyclopedia of Archaeal and Bacterial Type Strains, Phase II (KMG-II): from individual species to whole genera.</title>
        <authorList>
            <person name="Goeker M."/>
        </authorList>
    </citation>
    <scope>NUCLEOTIDE SEQUENCE [LARGE SCALE GENOMIC DNA]</scope>
    <source>
        <strain evidence="17 18">DSM 28354</strain>
    </source>
</reference>
<evidence type="ECO:0000256" key="3">
    <source>
        <dbReference type="ARBA" id="ARBA00022452"/>
    </source>
</evidence>
<keyword evidence="10 12" id="KW-0472">Membrane</keyword>
<evidence type="ECO:0000256" key="9">
    <source>
        <dbReference type="ARBA" id="ARBA00023077"/>
    </source>
</evidence>
<feature type="signal peptide" evidence="14">
    <location>
        <begin position="1"/>
        <end position="20"/>
    </location>
</feature>
<keyword evidence="9 13" id="KW-0798">TonB box</keyword>
<dbReference type="InterPro" id="IPR036942">
    <property type="entry name" value="Beta-barrel_TonB_sf"/>
</dbReference>
<gene>
    <name evidence="17" type="ORF">CLV58_13913</name>
</gene>
<dbReference type="AlphaFoldDB" id="A0A2T0RTN1"/>
<comment type="similarity">
    <text evidence="12 13">Belongs to the TonB-dependent receptor family.</text>
</comment>
<dbReference type="SUPFAM" id="SSF56935">
    <property type="entry name" value="Porins"/>
    <property type="match status" value="1"/>
</dbReference>
<keyword evidence="6 14" id="KW-0732">Signal</keyword>
<dbReference type="GO" id="GO:0009279">
    <property type="term" value="C:cell outer membrane"/>
    <property type="evidence" value="ECO:0007669"/>
    <property type="project" value="UniProtKB-SubCell"/>
</dbReference>
<dbReference type="Gene3D" id="2.60.40.1120">
    <property type="entry name" value="Carboxypeptidase-like, regulatory domain"/>
    <property type="match status" value="1"/>
</dbReference>
<evidence type="ECO:0000256" key="4">
    <source>
        <dbReference type="ARBA" id="ARBA00022496"/>
    </source>
</evidence>
<keyword evidence="3 12" id="KW-1134">Transmembrane beta strand</keyword>
<keyword evidence="18" id="KW-1185">Reference proteome</keyword>
<proteinExistence type="inferred from homology"/>
<evidence type="ECO:0000256" key="14">
    <source>
        <dbReference type="SAM" id="SignalP"/>
    </source>
</evidence>
<dbReference type="RefSeq" id="WP_106140744.1">
    <property type="nucleotide sequence ID" value="NZ_PVTE01000039.1"/>
</dbReference>
<organism evidence="17 18">
    <name type="scientific">Spirosoma oryzae</name>
    <dbReference type="NCBI Taxonomy" id="1469603"/>
    <lineage>
        <taxon>Bacteria</taxon>
        <taxon>Pseudomonadati</taxon>
        <taxon>Bacteroidota</taxon>
        <taxon>Cytophagia</taxon>
        <taxon>Cytophagales</taxon>
        <taxon>Cytophagaceae</taxon>
        <taxon>Spirosoma</taxon>
    </lineage>
</organism>
<evidence type="ECO:0000256" key="13">
    <source>
        <dbReference type="RuleBase" id="RU003357"/>
    </source>
</evidence>
<keyword evidence="11 12" id="KW-0998">Cell outer membrane</keyword>
<dbReference type="GO" id="GO:0006826">
    <property type="term" value="P:iron ion transport"/>
    <property type="evidence" value="ECO:0007669"/>
    <property type="project" value="UniProtKB-KW"/>
</dbReference>
<keyword evidence="7" id="KW-0408">Iron</keyword>
<dbReference type="InterPro" id="IPR000531">
    <property type="entry name" value="Beta-barrel_TonB"/>
</dbReference>
<evidence type="ECO:0000256" key="8">
    <source>
        <dbReference type="ARBA" id="ARBA00023065"/>
    </source>
</evidence>
<evidence type="ECO:0000313" key="18">
    <source>
        <dbReference type="Proteomes" id="UP000238375"/>
    </source>
</evidence>
<feature type="domain" description="TonB-dependent receptor plug" evidence="16">
    <location>
        <begin position="116"/>
        <end position="221"/>
    </location>
</feature>
<sequence length="773" mass="85493">MLLKNSMLLLLCLWAMGGFAQTINGTVRSGSGEVIGFANISVLNSANGTTADRAGNFLLNLGKGNYQLQISAIGYATKIQRLTVTGSSQAVTITLADNANALSEVVVTADKTEERLQNTPLAVTSLNAKQLNDYRVWTISDLTALAPSTFIVEHGNSTGSNFLNIRGAMGFSNDQSVATYVDGVYQFDYFSAPFQFNNIERIEILRGPQGTLYGRNAYSGVLNVITKRPTNKTSAFAEVDLGNYGQQRYSVGVNTPLINNRLFVNAGFQSNNRGAVYSNPTPETTYLDQHHAYSGNVSLKYLVSDKWTIDWNTRYENNTDKGAYPWAATDSAARANPYTVFGNWDNTERRTNINTSVAVKHFGRRINFTSITALVNYHIWLPGRFDFDFSPAQLISFTTFTRQNELTQELRVSSPANAGRWKWTAGSFLFSEKVRNGSTTYYDADYAQFDPNAPYASISNGKRSGYGVAFFGQAAYAITPALDVTVGTRYDLEHRALTQNSLLDKNGVVTLLSPDSTSKKTFTAFTPKLILSYKLTDNSLVYGSYAKGFRVGGFNFGNSANPIYDPEKSDNYELGSKNTLLSNRLKLNLTLFYFQQKDQQVSTSRDGVNYATLNVGDMNNYGLELEVSALPVRNLQIDWTASTSHSVYKKLDLFDAATNAVKDYKGNQAINNPALQSMLAVQYGVPFAHSAQHASAFVRGEFRYIGEYQLDFVNAYQQPGYGMVNVRAGVTSNRYDLAFWVRNLGDVRYMAFGYGSYMMGLPRMLGATLTGKF</sequence>
<feature type="chain" id="PRO_5015550577" evidence="14">
    <location>
        <begin position="21"/>
        <end position="773"/>
    </location>
</feature>
<dbReference type="Gene3D" id="2.40.170.20">
    <property type="entry name" value="TonB-dependent receptor, beta-barrel domain"/>
    <property type="match status" value="1"/>
</dbReference>
<evidence type="ECO:0000256" key="2">
    <source>
        <dbReference type="ARBA" id="ARBA00022448"/>
    </source>
</evidence>
<dbReference type="Pfam" id="PF13715">
    <property type="entry name" value="CarbopepD_reg_2"/>
    <property type="match status" value="1"/>
</dbReference>
<dbReference type="Proteomes" id="UP000238375">
    <property type="component" value="Unassembled WGS sequence"/>
</dbReference>
<protein>
    <submittedName>
        <fullName evidence="17">Iron complex outermembrane receptor protein</fullName>
    </submittedName>
</protein>
<dbReference type="EMBL" id="PVTE01000039">
    <property type="protein sequence ID" value="PRY24545.1"/>
    <property type="molecule type" value="Genomic_DNA"/>
</dbReference>
<comment type="caution">
    <text evidence="17">The sequence shown here is derived from an EMBL/GenBank/DDBJ whole genome shotgun (WGS) entry which is preliminary data.</text>
</comment>
<dbReference type="Pfam" id="PF07715">
    <property type="entry name" value="Plug"/>
    <property type="match status" value="1"/>
</dbReference>
<dbReference type="SUPFAM" id="SSF49464">
    <property type="entry name" value="Carboxypeptidase regulatory domain-like"/>
    <property type="match status" value="1"/>
</dbReference>
<evidence type="ECO:0000256" key="12">
    <source>
        <dbReference type="PROSITE-ProRule" id="PRU01360"/>
    </source>
</evidence>
<keyword evidence="17" id="KW-0675">Receptor</keyword>
<accession>A0A2T0RTN1</accession>
<evidence type="ECO:0000256" key="6">
    <source>
        <dbReference type="ARBA" id="ARBA00022729"/>
    </source>
</evidence>
<keyword evidence="4" id="KW-0410">Iron transport</keyword>
<evidence type="ECO:0000256" key="7">
    <source>
        <dbReference type="ARBA" id="ARBA00023004"/>
    </source>
</evidence>
<comment type="subcellular location">
    <subcellularLocation>
        <location evidence="1 12">Cell outer membrane</location>
        <topology evidence="1 12">Multi-pass membrane protein</topology>
    </subcellularLocation>
</comment>
<evidence type="ECO:0000256" key="11">
    <source>
        <dbReference type="ARBA" id="ARBA00023237"/>
    </source>
</evidence>
<dbReference type="PANTHER" id="PTHR32552:SF81">
    <property type="entry name" value="TONB-DEPENDENT OUTER MEMBRANE RECEPTOR"/>
    <property type="match status" value="1"/>
</dbReference>
<evidence type="ECO:0000256" key="5">
    <source>
        <dbReference type="ARBA" id="ARBA00022692"/>
    </source>
</evidence>
<dbReference type="PROSITE" id="PS52016">
    <property type="entry name" value="TONB_DEPENDENT_REC_3"/>
    <property type="match status" value="1"/>
</dbReference>
<keyword evidence="2 12" id="KW-0813">Transport</keyword>
<evidence type="ECO:0000313" key="17">
    <source>
        <dbReference type="EMBL" id="PRY24545.1"/>
    </source>
</evidence>
<dbReference type="InterPro" id="IPR010917">
    <property type="entry name" value="TonB_rcpt_CS"/>
</dbReference>
<dbReference type="PANTHER" id="PTHR32552">
    <property type="entry name" value="FERRICHROME IRON RECEPTOR-RELATED"/>
    <property type="match status" value="1"/>
</dbReference>
<evidence type="ECO:0000259" key="15">
    <source>
        <dbReference type="Pfam" id="PF00593"/>
    </source>
</evidence>
<dbReference type="PROSITE" id="PS01156">
    <property type="entry name" value="TONB_DEPENDENT_REC_2"/>
    <property type="match status" value="1"/>
</dbReference>
<keyword evidence="5 12" id="KW-0812">Transmembrane</keyword>
<dbReference type="InterPro" id="IPR039426">
    <property type="entry name" value="TonB-dep_rcpt-like"/>
</dbReference>